<keyword evidence="2" id="KW-1185">Reference proteome</keyword>
<organism evidence="1 2">
    <name type="scientific">Bauhinia variegata</name>
    <name type="common">Purple orchid tree</name>
    <name type="synonym">Phanera variegata</name>
    <dbReference type="NCBI Taxonomy" id="167791"/>
    <lineage>
        <taxon>Eukaryota</taxon>
        <taxon>Viridiplantae</taxon>
        <taxon>Streptophyta</taxon>
        <taxon>Embryophyta</taxon>
        <taxon>Tracheophyta</taxon>
        <taxon>Spermatophyta</taxon>
        <taxon>Magnoliopsida</taxon>
        <taxon>eudicotyledons</taxon>
        <taxon>Gunneridae</taxon>
        <taxon>Pentapetalae</taxon>
        <taxon>rosids</taxon>
        <taxon>fabids</taxon>
        <taxon>Fabales</taxon>
        <taxon>Fabaceae</taxon>
        <taxon>Cercidoideae</taxon>
        <taxon>Cercideae</taxon>
        <taxon>Bauhiniinae</taxon>
        <taxon>Bauhinia</taxon>
    </lineage>
</organism>
<proteinExistence type="predicted"/>
<evidence type="ECO:0000313" key="1">
    <source>
        <dbReference type="EMBL" id="KAI4350419.1"/>
    </source>
</evidence>
<sequence>MTVLNYWQSSSSGQEQLVQGSDSANGKRKMTCEVDISMPATPPKPQPKVTRFQKGSCYRCNQLGHWVRDCPSNKLLSTSTHPNANDCPYPNIHCKCGYGLCEPKKSKSGRYYYLCPIQRGKKCSFDWCDEVTQDRLDRPPPPYKYPQCREGICRKEIEKKGPNAGRFYFACPLEKGHGACGYHLWEEDFLQNCLSISLLHASSIGETYQANGPNDSELGDRADLHNRHSKVGKFMDNAQCCPSMALMEKGDHDEIAVCPITANSAGFPEFPDDPQDLEILNSAPWDTIEKNALLESGRRKVSAIRCLEGEFDNVFEGVSYDQSFIPTTGNILAGPSCAESDKLEQLKEGINEGTTSLEQVCKLEIKIECSPGLVPRLVTLLQTHLPNISSG</sequence>
<comment type="caution">
    <text evidence="1">The sequence shown here is derived from an EMBL/GenBank/DDBJ whole genome shotgun (WGS) entry which is preliminary data.</text>
</comment>
<dbReference type="EMBL" id="CM039428">
    <property type="protein sequence ID" value="KAI4350419.1"/>
    <property type="molecule type" value="Genomic_DNA"/>
</dbReference>
<reference evidence="1 2" key="1">
    <citation type="journal article" date="2022" name="DNA Res.">
        <title>Chromosomal-level genome assembly of the orchid tree Bauhinia variegata (Leguminosae; Cercidoideae) supports the allotetraploid origin hypothesis of Bauhinia.</title>
        <authorList>
            <person name="Zhong Y."/>
            <person name="Chen Y."/>
            <person name="Zheng D."/>
            <person name="Pang J."/>
            <person name="Liu Y."/>
            <person name="Luo S."/>
            <person name="Meng S."/>
            <person name="Qian L."/>
            <person name="Wei D."/>
            <person name="Dai S."/>
            <person name="Zhou R."/>
        </authorList>
    </citation>
    <scope>NUCLEOTIDE SEQUENCE [LARGE SCALE GENOMIC DNA]</scope>
    <source>
        <strain evidence="1">BV-YZ2020</strain>
    </source>
</reference>
<accession>A0ACB9PRG1</accession>
<dbReference type="Proteomes" id="UP000828941">
    <property type="component" value="Chromosome 3"/>
</dbReference>
<protein>
    <submittedName>
        <fullName evidence="1">Uncharacterized protein</fullName>
    </submittedName>
</protein>
<evidence type="ECO:0000313" key="2">
    <source>
        <dbReference type="Proteomes" id="UP000828941"/>
    </source>
</evidence>
<gene>
    <name evidence="1" type="ORF">L6164_004877</name>
</gene>
<name>A0ACB9PRG1_BAUVA</name>